<dbReference type="EMBL" id="CP034562">
    <property type="protein sequence ID" value="AZQ63019.1"/>
    <property type="molecule type" value="Genomic_DNA"/>
</dbReference>
<dbReference type="InterPro" id="IPR047114">
    <property type="entry name" value="YciF"/>
</dbReference>
<gene>
    <name evidence="1" type="ORF">EI427_12430</name>
</gene>
<reference evidence="1 2" key="1">
    <citation type="submission" date="2018-12" db="EMBL/GenBank/DDBJ databases">
        <title>Flammeovirga pectinis sp. nov., isolated from the gut of the Korean scallop, Patinopecten yessoensis.</title>
        <authorList>
            <person name="Bae J.-W."/>
            <person name="Jeong Y.-S."/>
            <person name="Kang W."/>
        </authorList>
    </citation>
    <scope>NUCLEOTIDE SEQUENCE [LARGE SCALE GENOMIC DNA]</scope>
    <source>
        <strain evidence="1 2">L12M1</strain>
    </source>
</reference>
<evidence type="ECO:0000313" key="1">
    <source>
        <dbReference type="EMBL" id="AZQ63019.1"/>
    </source>
</evidence>
<protein>
    <submittedName>
        <fullName evidence="1">DUF892 family protein</fullName>
    </submittedName>
</protein>
<keyword evidence="2" id="KW-1185">Reference proteome</keyword>
<dbReference type="InterPro" id="IPR009078">
    <property type="entry name" value="Ferritin-like_SF"/>
</dbReference>
<dbReference type="PANTHER" id="PTHR30565:SF9">
    <property type="entry name" value="PROTEIN YCIF"/>
    <property type="match status" value="1"/>
</dbReference>
<sequence>MKLIEDLRHLFIHQIKDRYDSETQQVEVLQQLKTKVHSIHLKRVLENCEHHAQKHLTSLDNLFSELQENGVGDICECSLGVITEMEKIIERSVNPVVTDMAILSAVKQLHSNDLSGYHLILMYAHQVHDETIIEALEQMLKNERDLDVLLDETIHSIIEKEAVYIL</sequence>
<dbReference type="InterPro" id="IPR010287">
    <property type="entry name" value="DUF892_YciF-like"/>
</dbReference>
<dbReference type="RefSeq" id="WP_126615102.1">
    <property type="nucleotide sequence ID" value="NZ_CP034562.1"/>
</dbReference>
<dbReference type="InterPro" id="IPR012347">
    <property type="entry name" value="Ferritin-like"/>
</dbReference>
<dbReference type="OrthoDB" id="9795056at2"/>
<organism evidence="1 2">
    <name type="scientific">Flammeovirga pectinis</name>
    <dbReference type="NCBI Taxonomy" id="2494373"/>
    <lineage>
        <taxon>Bacteria</taxon>
        <taxon>Pseudomonadati</taxon>
        <taxon>Bacteroidota</taxon>
        <taxon>Cytophagia</taxon>
        <taxon>Cytophagales</taxon>
        <taxon>Flammeovirgaceae</taxon>
        <taxon>Flammeovirga</taxon>
    </lineage>
</organism>
<proteinExistence type="predicted"/>
<dbReference type="Pfam" id="PF05974">
    <property type="entry name" value="DUF892"/>
    <property type="match status" value="1"/>
</dbReference>
<accession>A0A3S9P490</accession>
<evidence type="ECO:0000313" key="2">
    <source>
        <dbReference type="Proteomes" id="UP000267268"/>
    </source>
</evidence>
<dbReference type="AlphaFoldDB" id="A0A3S9P490"/>
<name>A0A3S9P490_9BACT</name>
<dbReference type="Proteomes" id="UP000267268">
    <property type="component" value="Chromosome 1"/>
</dbReference>
<dbReference type="Gene3D" id="1.20.1260.10">
    <property type="match status" value="1"/>
</dbReference>
<dbReference type="SUPFAM" id="SSF47240">
    <property type="entry name" value="Ferritin-like"/>
    <property type="match status" value="1"/>
</dbReference>
<dbReference type="PANTHER" id="PTHR30565">
    <property type="entry name" value="PROTEIN YCIF"/>
    <property type="match status" value="1"/>
</dbReference>
<dbReference type="KEGG" id="fll:EI427_12430"/>